<accession>A0A9Q0KZ35</accession>
<evidence type="ECO:0000313" key="2">
    <source>
        <dbReference type="Proteomes" id="UP001141806"/>
    </source>
</evidence>
<dbReference type="Proteomes" id="UP001141806">
    <property type="component" value="Unassembled WGS sequence"/>
</dbReference>
<sequence length="141" mass="15204">MASTAVTSNTVSCGNPMFIQWLVIHSCYYESREFVPTATKTTSDPPKTSGTSLSSLVRNLNNLQNQRFDVFDGMIVRVASGTSLRPIECMELLLATSDPSNSLAVDKSSVVLFVGVCNSSPLPYTISVNCISFGSKPLQSK</sequence>
<evidence type="ECO:0000313" key="1">
    <source>
        <dbReference type="EMBL" id="KAJ4979316.1"/>
    </source>
</evidence>
<comment type="caution">
    <text evidence="1">The sequence shown here is derived from an EMBL/GenBank/DDBJ whole genome shotgun (WGS) entry which is preliminary data.</text>
</comment>
<gene>
    <name evidence="1" type="ORF">NE237_010096</name>
</gene>
<reference evidence="1" key="1">
    <citation type="journal article" date="2023" name="Plant J.">
        <title>The genome of the king protea, Protea cynaroides.</title>
        <authorList>
            <person name="Chang J."/>
            <person name="Duong T.A."/>
            <person name="Schoeman C."/>
            <person name="Ma X."/>
            <person name="Roodt D."/>
            <person name="Barker N."/>
            <person name="Li Z."/>
            <person name="Van de Peer Y."/>
            <person name="Mizrachi E."/>
        </authorList>
    </citation>
    <scope>NUCLEOTIDE SEQUENCE</scope>
    <source>
        <tissue evidence="1">Young leaves</tissue>
    </source>
</reference>
<dbReference type="AlphaFoldDB" id="A0A9Q0KZ35"/>
<proteinExistence type="predicted"/>
<protein>
    <submittedName>
        <fullName evidence="1">Uncharacterized protein</fullName>
    </submittedName>
</protein>
<name>A0A9Q0KZ35_9MAGN</name>
<organism evidence="1 2">
    <name type="scientific">Protea cynaroides</name>
    <dbReference type="NCBI Taxonomy" id="273540"/>
    <lineage>
        <taxon>Eukaryota</taxon>
        <taxon>Viridiplantae</taxon>
        <taxon>Streptophyta</taxon>
        <taxon>Embryophyta</taxon>
        <taxon>Tracheophyta</taxon>
        <taxon>Spermatophyta</taxon>
        <taxon>Magnoliopsida</taxon>
        <taxon>Proteales</taxon>
        <taxon>Proteaceae</taxon>
        <taxon>Protea</taxon>
    </lineage>
</organism>
<dbReference type="EMBL" id="JAMYWD010000002">
    <property type="protein sequence ID" value="KAJ4979316.1"/>
    <property type="molecule type" value="Genomic_DNA"/>
</dbReference>
<keyword evidence="2" id="KW-1185">Reference proteome</keyword>